<evidence type="ECO:0000256" key="1">
    <source>
        <dbReference type="SAM" id="MobiDB-lite"/>
    </source>
</evidence>
<feature type="compositionally biased region" description="Gly residues" evidence="1">
    <location>
        <begin position="118"/>
        <end position="127"/>
    </location>
</feature>
<feature type="region of interest" description="Disordered" evidence="1">
    <location>
        <begin position="104"/>
        <end position="127"/>
    </location>
</feature>
<feature type="compositionally biased region" description="Low complexity" evidence="1">
    <location>
        <begin position="30"/>
        <end position="40"/>
    </location>
</feature>
<sequence>MRLRHEPMRQQQPQEAALPPPPPPSPPQPSYRRPSALSPLLPLPLPSPLPTRQAMPIANRQGALPRRHRRDAACRTQVLPGATTDAAYKQRGADDVQIVQQQQTGGAVQRLRSQCRQGGRGGAVGAP</sequence>
<evidence type="ECO:0000313" key="3">
    <source>
        <dbReference type="Proteomes" id="UP000722791"/>
    </source>
</evidence>
<dbReference type="Proteomes" id="UP000722791">
    <property type="component" value="Unassembled WGS sequence"/>
</dbReference>
<dbReference type="EMBL" id="BNCQ01000027">
    <property type="protein sequence ID" value="GIM08490.1"/>
    <property type="molecule type" value="Genomic_DNA"/>
</dbReference>
<proteinExistence type="predicted"/>
<evidence type="ECO:0000313" key="2">
    <source>
        <dbReference type="EMBL" id="GIM08490.1"/>
    </source>
</evidence>
<protein>
    <submittedName>
        <fullName evidence="2">Uncharacterized protein</fullName>
    </submittedName>
</protein>
<organism evidence="2 3">
    <name type="scientific">Volvox reticuliferus</name>
    <dbReference type="NCBI Taxonomy" id="1737510"/>
    <lineage>
        <taxon>Eukaryota</taxon>
        <taxon>Viridiplantae</taxon>
        <taxon>Chlorophyta</taxon>
        <taxon>core chlorophytes</taxon>
        <taxon>Chlorophyceae</taxon>
        <taxon>CS clade</taxon>
        <taxon>Chlamydomonadales</taxon>
        <taxon>Volvocaceae</taxon>
        <taxon>Volvox</taxon>
    </lineage>
</organism>
<feature type="region of interest" description="Disordered" evidence="1">
    <location>
        <begin position="1"/>
        <end position="53"/>
    </location>
</feature>
<comment type="caution">
    <text evidence="2">The sequence shown here is derived from an EMBL/GenBank/DDBJ whole genome shotgun (WGS) entry which is preliminary data.</text>
</comment>
<gene>
    <name evidence="2" type="ORF">Vretimale_12478</name>
</gene>
<reference evidence="2" key="1">
    <citation type="journal article" date="2021" name="Proc. Natl. Acad. Sci. U.S.A.">
        <title>Three genomes in the algal genus Volvox reveal the fate of a haploid sex-determining region after a transition to homothallism.</title>
        <authorList>
            <person name="Yamamoto K."/>
            <person name="Hamaji T."/>
            <person name="Kawai-Toyooka H."/>
            <person name="Matsuzaki R."/>
            <person name="Takahashi F."/>
            <person name="Nishimura Y."/>
            <person name="Kawachi M."/>
            <person name="Noguchi H."/>
            <person name="Minakuchi Y."/>
            <person name="Umen J.G."/>
            <person name="Toyoda A."/>
            <person name="Nozaki H."/>
        </authorList>
    </citation>
    <scope>NUCLEOTIDE SEQUENCE</scope>
    <source>
        <strain evidence="2">NIES-3785</strain>
    </source>
</reference>
<dbReference type="AlphaFoldDB" id="A0A8J4GIJ4"/>
<name>A0A8J4GIJ4_9CHLO</name>
<feature type="compositionally biased region" description="Polar residues" evidence="1">
    <location>
        <begin position="104"/>
        <end position="116"/>
    </location>
</feature>
<accession>A0A8J4GIJ4</accession>
<feature type="compositionally biased region" description="Pro residues" evidence="1">
    <location>
        <begin position="18"/>
        <end position="29"/>
    </location>
</feature>